<protein>
    <submittedName>
        <fullName evidence="2">Uncharacterized protein</fullName>
    </submittedName>
</protein>
<evidence type="ECO:0000256" key="1">
    <source>
        <dbReference type="SAM" id="MobiDB-lite"/>
    </source>
</evidence>
<proteinExistence type="predicted"/>
<gene>
    <name evidence="2" type="ORF">ABVK50_05320</name>
</gene>
<accession>A0AAU8CSV3</accession>
<dbReference type="EMBL" id="CP159253">
    <property type="protein sequence ID" value="XCG49925.1"/>
    <property type="molecule type" value="Genomic_DNA"/>
</dbReference>
<sequence length="67" mass="7191">MKPLVLICSEDAEFYLYLSLILEVDGFATELAGGVEETVGQALSESPMPSFSTASRPALWGRRSVPG</sequence>
<feature type="region of interest" description="Disordered" evidence="1">
    <location>
        <begin position="43"/>
        <end position="67"/>
    </location>
</feature>
<organism evidence="2">
    <name type="scientific">Mesorhizobium sp. WSM2240</name>
    <dbReference type="NCBI Taxonomy" id="3228851"/>
    <lineage>
        <taxon>Bacteria</taxon>
        <taxon>Pseudomonadati</taxon>
        <taxon>Pseudomonadota</taxon>
        <taxon>Alphaproteobacteria</taxon>
        <taxon>Hyphomicrobiales</taxon>
        <taxon>Phyllobacteriaceae</taxon>
        <taxon>Mesorhizobium</taxon>
    </lineage>
</organism>
<name>A0AAU8CSV3_9HYPH</name>
<reference evidence="2" key="1">
    <citation type="submission" date="2024-06" db="EMBL/GenBank/DDBJ databases">
        <title>Mesorhizobium karijinii sp. nov., a symbiont of the iconic Swainsona formosa from arid Australia.</title>
        <authorList>
            <person name="Hill Y.J."/>
            <person name="Watkin E.L.J."/>
            <person name="O'Hara G.W."/>
            <person name="Terpolilli J."/>
            <person name="Tye M.L."/>
            <person name="Kohlmeier M.G."/>
        </authorList>
    </citation>
    <scope>NUCLEOTIDE SEQUENCE</scope>
    <source>
        <strain evidence="2">WSM2240</strain>
    </source>
</reference>
<dbReference type="RefSeq" id="WP_353642547.1">
    <property type="nucleotide sequence ID" value="NZ_CP159253.1"/>
</dbReference>
<evidence type="ECO:0000313" key="2">
    <source>
        <dbReference type="EMBL" id="XCG49925.1"/>
    </source>
</evidence>
<dbReference type="AlphaFoldDB" id="A0AAU8CSV3"/>
<feature type="compositionally biased region" description="Polar residues" evidence="1">
    <location>
        <begin position="43"/>
        <end position="55"/>
    </location>
</feature>